<dbReference type="RefSeq" id="WP_246532394.1">
    <property type="nucleotide sequence ID" value="NZ_JACHJY010000002.1"/>
</dbReference>
<dbReference type="AlphaFoldDB" id="A0A7W7TX98"/>
<sequence length="70" mass="7504">MALEGRSTTSVLRTVVHDTTHGLHLTSEARTVIEDVHVTSTSGVGIAIRTGVNPLVRKAWIVTRRGAASR</sequence>
<evidence type="ECO:0000313" key="2">
    <source>
        <dbReference type="Proteomes" id="UP000582643"/>
    </source>
</evidence>
<protein>
    <submittedName>
        <fullName evidence="1">Uncharacterized protein</fullName>
    </submittedName>
</protein>
<name>A0A7W7TX98_9ACTN</name>
<evidence type="ECO:0000313" key="1">
    <source>
        <dbReference type="EMBL" id="MBB4981067.1"/>
    </source>
</evidence>
<accession>A0A7W7TX98</accession>
<keyword evidence="2" id="KW-1185">Reference proteome</keyword>
<dbReference type="EMBL" id="JACHJY010000002">
    <property type="protein sequence ID" value="MBB4981067.1"/>
    <property type="molecule type" value="Genomic_DNA"/>
</dbReference>
<organism evidence="1 2">
    <name type="scientific">Streptomyces nymphaeiformis</name>
    <dbReference type="NCBI Taxonomy" id="2663842"/>
    <lineage>
        <taxon>Bacteria</taxon>
        <taxon>Bacillati</taxon>
        <taxon>Actinomycetota</taxon>
        <taxon>Actinomycetes</taxon>
        <taxon>Kitasatosporales</taxon>
        <taxon>Streptomycetaceae</taxon>
        <taxon>Streptomyces</taxon>
    </lineage>
</organism>
<reference evidence="1 2" key="1">
    <citation type="submission" date="2020-08" db="EMBL/GenBank/DDBJ databases">
        <title>Genomic Encyclopedia of Type Strains, Phase III (KMG-III): the genomes of soil and plant-associated and newly described type strains.</title>
        <authorList>
            <person name="Whitman W."/>
        </authorList>
    </citation>
    <scope>NUCLEOTIDE SEQUENCE [LARGE SCALE GENOMIC DNA]</scope>
    <source>
        <strain evidence="1 2">SFB5A</strain>
    </source>
</reference>
<gene>
    <name evidence="1" type="ORF">GGE06_001975</name>
</gene>
<comment type="caution">
    <text evidence="1">The sequence shown here is derived from an EMBL/GenBank/DDBJ whole genome shotgun (WGS) entry which is preliminary data.</text>
</comment>
<proteinExistence type="predicted"/>
<dbReference type="Proteomes" id="UP000582643">
    <property type="component" value="Unassembled WGS sequence"/>
</dbReference>